<dbReference type="AlphaFoldDB" id="A0A2S2P244"/>
<evidence type="ECO:0000313" key="2">
    <source>
        <dbReference type="EMBL" id="MBY23537.1"/>
    </source>
</evidence>
<dbReference type="GO" id="GO:0003964">
    <property type="term" value="F:RNA-directed DNA polymerase activity"/>
    <property type="evidence" value="ECO:0007669"/>
    <property type="project" value="UniProtKB-KW"/>
</dbReference>
<accession>A0A2S2P244</accession>
<evidence type="ECO:0000259" key="1">
    <source>
        <dbReference type="PROSITE" id="PS50878"/>
    </source>
</evidence>
<dbReference type="PANTHER" id="PTHR33332">
    <property type="entry name" value="REVERSE TRANSCRIPTASE DOMAIN-CONTAINING PROTEIN"/>
    <property type="match status" value="1"/>
</dbReference>
<name>A0A2S2P244_SCHGA</name>
<keyword evidence="2" id="KW-0695">RNA-directed DNA polymerase</keyword>
<sequence length="167" mass="19185">MLNMNVPMELVKIIESFLADRKFSVKIDKCNSSFRIANAGVSQGFCLSPTLFNIYTNDMPTHPKASVSLFTDDTMFYCANHNAQRAVIQLQQQIYLATEWFKKWRLKINEHKTIAITFGCTKPSRVRQLHINNLQIPWSSNVKNLGVIIDRNLSFTTHALNIIKKSH</sequence>
<dbReference type="PROSITE" id="PS50878">
    <property type="entry name" value="RT_POL"/>
    <property type="match status" value="1"/>
</dbReference>
<organism evidence="2">
    <name type="scientific">Schizaphis graminum</name>
    <name type="common">Green bug aphid</name>
    <dbReference type="NCBI Taxonomy" id="13262"/>
    <lineage>
        <taxon>Eukaryota</taxon>
        <taxon>Metazoa</taxon>
        <taxon>Ecdysozoa</taxon>
        <taxon>Arthropoda</taxon>
        <taxon>Hexapoda</taxon>
        <taxon>Insecta</taxon>
        <taxon>Pterygota</taxon>
        <taxon>Neoptera</taxon>
        <taxon>Paraneoptera</taxon>
        <taxon>Hemiptera</taxon>
        <taxon>Sternorrhyncha</taxon>
        <taxon>Aphidomorpha</taxon>
        <taxon>Aphidoidea</taxon>
        <taxon>Aphididae</taxon>
        <taxon>Aphidini</taxon>
        <taxon>Schizaphis</taxon>
    </lineage>
</organism>
<dbReference type="SUPFAM" id="SSF56672">
    <property type="entry name" value="DNA/RNA polymerases"/>
    <property type="match status" value="1"/>
</dbReference>
<dbReference type="EMBL" id="GGMR01010918">
    <property type="protein sequence ID" value="MBY23537.1"/>
    <property type="molecule type" value="Transcribed_RNA"/>
</dbReference>
<dbReference type="InterPro" id="IPR043502">
    <property type="entry name" value="DNA/RNA_pol_sf"/>
</dbReference>
<keyword evidence="2" id="KW-0808">Transferase</keyword>
<protein>
    <submittedName>
        <fullName evidence="2">RNA-directed DNA polymerase from mobile element jockey</fullName>
    </submittedName>
</protein>
<dbReference type="InterPro" id="IPR000477">
    <property type="entry name" value="RT_dom"/>
</dbReference>
<keyword evidence="2" id="KW-0548">Nucleotidyltransferase</keyword>
<gene>
    <name evidence="2" type="primary">pol_10</name>
    <name evidence="2" type="ORF">g.32343</name>
</gene>
<dbReference type="Pfam" id="PF00078">
    <property type="entry name" value="RVT_1"/>
    <property type="match status" value="1"/>
</dbReference>
<proteinExistence type="predicted"/>
<reference evidence="2" key="1">
    <citation type="submission" date="2018-04" db="EMBL/GenBank/DDBJ databases">
        <title>Transcriptome of Schizaphis graminum biotype I.</title>
        <authorList>
            <person name="Scully E.D."/>
            <person name="Geib S.M."/>
            <person name="Palmer N.A."/>
            <person name="Koch K."/>
            <person name="Bradshaw J."/>
            <person name="Heng-Moss T."/>
            <person name="Sarath G."/>
        </authorList>
    </citation>
    <scope>NUCLEOTIDE SEQUENCE</scope>
</reference>
<feature type="domain" description="Reverse transcriptase" evidence="1">
    <location>
        <begin position="1"/>
        <end position="149"/>
    </location>
</feature>